<dbReference type="InterPro" id="IPR011010">
    <property type="entry name" value="DNA_brk_join_enz"/>
</dbReference>
<dbReference type="PANTHER" id="PTHR30349">
    <property type="entry name" value="PHAGE INTEGRASE-RELATED"/>
    <property type="match status" value="1"/>
</dbReference>
<keyword evidence="4" id="KW-0378">Hydrolase</keyword>
<evidence type="ECO:0000256" key="4">
    <source>
        <dbReference type="ARBA" id="ARBA00022801"/>
    </source>
</evidence>
<evidence type="ECO:0000313" key="9">
    <source>
        <dbReference type="EMBL" id="DAF46668.1"/>
    </source>
</evidence>
<evidence type="ECO:0000256" key="7">
    <source>
        <dbReference type="ARBA" id="ARBA00023195"/>
    </source>
</evidence>
<dbReference type="InterPro" id="IPR013762">
    <property type="entry name" value="Integrase-like_cat_sf"/>
</dbReference>
<dbReference type="GO" id="GO:0015074">
    <property type="term" value="P:DNA integration"/>
    <property type="evidence" value="ECO:0007669"/>
    <property type="project" value="UniProtKB-KW"/>
</dbReference>
<dbReference type="GO" id="GO:0003677">
    <property type="term" value="F:DNA binding"/>
    <property type="evidence" value="ECO:0007669"/>
    <property type="project" value="InterPro"/>
</dbReference>
<evidence type="ECO:0000256" key="6">
    <source>
        <dbReference type="ARBA" id="ARBA00023172"/>
    </source>
</evidence>
<feature type="domain" description="Tyr recombinase" evidence="8">
    <location>
        <begin position="159"/>
        <end position="349"/>
    </location>
</feature>
<dbReference type="Pfam" id="PF00589">
    <property type="entry name" value="Phage_integrase"/>
    <property type="match status" value="1"/>
</dbReference>
<evidence type="ECO:0000256" key="3">
    <source>
        <dbReference type="ARBA" id="ARBA00022679"/>
    </source>
</evidence>
<comment type="similarity">
    <text evidence="1">Belongs to the 'phage' integrase family.</text>
</comment>
<evidence type="ECO:0000256" key="2">
    <source>
        <dbReference type="ARBA" id="ARBA00016082"/>
    </source>
</evidence>
<dbReference type="PANTHER" id="PTHR30349:SF64">
    <property type="entry name" value="PROPHAGE INTEGRASE INTD-RELATED"/>
    <property type="match status" value="1"/>
</dbReference>
<evidence type="ECO:0000256" key="1">
    <source>
        <dbReference type="ARBA" id="ARBA00008857"/>
    </source>
</evidence>
<dbReference type="InterPro" id="IPR050090">
    <property type="entry name" value="Tyrosine_recombinase_XerCD"/>
</dbReference>
<keyword evidence="6" id="KW-0233">DNA recombination</keyword>
<evidence type="ECO:0000259" key="8">
    <source>
        <dbReference type="PROSITE" id="PS51898"/>
    </source>
</evidence>
<keyword evidence="7" id="KW-1179">Viral genome integration</keyword>
<dbReference type="PROSITE" id="PS51898">
    <property type="entry name" value="TYR_RECOMBINASE"/>
    <property type="match status" value="1"/>
</dbReference>
<dbReference type="GO" id="GO:0044826">
    <property type="term" value="P:viral genome integration into host DNA"/>
    <property type="evidence" value="ECO:0007669"/>
    <property type="project" value="UniProtKB-KW"/>
</dbReference>
<proteinExistence type="inferred from homology"/>
<dbReference type="EMBL" id="BK032542">
    <property type="protein sequence ID" value="DAF46668.1"/>
    <property type="molecule type" value="Genomic_DNA"/>
</dbReference>
<accession>A0A8S5S6J4</accession>
<dbReference type="GO" id="GO:0075713">
    <property type="term" value="P:establishment of integrated proviral latency"/>
    <property type="evidence" value="ECO:0007669"/>
    <property type="project" value="UniProtKB-KW"/>
</dbReference>
<dbReference type="SUPFAM" id="SSF56349">
    <property type="entry name" value="DNA breaking-rejoining enzymes"/>
    <property type="match status" value="1"/>
</dbReference>
<dbReference type="GO" id="GO:0016787">
    <property type="term" value="F:hydrolase activity"/>
    <property type="evidence" value="ECO:0007669"/>
    <property type="project" value="UniProtKB-KW"/>
</dbReference>
<keyword evidence="7" id="KW-1160">Virus entry into host cell</keyword>
<protein>
    <recommendedName>
        <fullName evidence="2">Integrase</fullName>
    </recommendedName>
</protein>
<organism evidence="9">
    <name type="scientific">Siphoviridae sp. ctAFE3</name>
    <dbReference type="NCBI Taxonomy" id="2827796"/>
    <lineage>
        <taxon>Viruses</taxon>
        <taxon>Duplodnaviria</taxon>
        <taxon>Heunggongvirae</taxon>
        <taxon>Uroviricota</taxon>
        <taxon>Caudoviricetes</taxon>
    </lineage>
</organism>
<dbReference type="CDD" id="cd01189">
    <property type="entry name" value="INT_ICEBs1_C_like"/>
    <property type="match status" value="1"/>
</dbReference>
<dbReference type="InterPro" id="IPR002104">
    <property type="entry name" value="Integrase_catalytic"/>
</dbReference>
<dbReference type="GO" id="GO:0016740">
    <property type="term" value="F:transferase activity"/>
    <property type="evidence" value="ECO:0007669"/>
    <property type="project" value="UniProtKB-KW"/>
</dbReference>
<dbReference type="Gene3D" id="1.10.443.10">
    <property type="entry name" value="Intergrase catalytic core"/>
    <property type="match status" value="1"/>
</dbReference>
<sequence>MWVEKSKSGKYVYRTRVKDVTGKIKRISITLEKKDKRLATEILRKKKLKEETFVDLRITFFTALEMYLERVKDEIKVSTYKLYESRISKTKRTNFDTPLLNVNSLYLDTLLKKIATTNNSYNIYLKFFKRVLRMMYKHDYIENIMWLDKLDFKEHKVDYDGKYFEKEEIDVILKEVENNQYYHDMINFMINSGLRIGETLALTEDDILDNGTLSVNKNIDQFKNISSPKTYDSKRVISLNKKCQEILRNRVEMNKVKADMHSYYTNNGILFPKYNGEYNSYSAVSKWTRDNIHSVKFTFHKTRHTHASLCMDADIPLELISARLGHKGTEITRAVYIHKTKKAKQKELDVFRDIEF</sequence>
<evidence type="ECO:0000256" key="5">
    <source>
        <dbReference type="ARBA" id="ARBA00022908"/>
    </source>
</evidence>
<dbReference type="GO" id="GO:0006310">
    <property type="term" value="P:DNA recombination"/>
    <property type="evidence" value="ECO:0007669"/>
    <property type="project" value="UniProtKB-KW"/>
</dbReference>
<name>A0A8S5S6J4_9CAUD</name>
<reference evidence="9" key="1">
    <citation type="journal article" date="2021" name="Proc. Natl. Acad. Sci. U.S.A.">
        <title>A Catalog of Tens of Thousands of Viruses from Human Metagenomes Reveals Hidden Associations with Chronic Diseases.</title>
        <authorList>
            <person name="Tisza M.J."/>
            <person name="Buck C.B."/>
        </authorList>
    </citation>
    <scope>NUCLEOTIDE SEQUENCE</scope>
    <source>
        <strain evidence="9">CtAFE3</strain>
    </source>
</reference>
<keyword evidence="5" id="KW-0229">DNA integration</keyword>
<keyword evidence="3" id="KW-0808">Transferase</keyword>